<keyword evidence="4 5" id="KW-0472">Membrane</keyword>
<accession>A0A327SIF6</accession>
<evidence type="ECO:0000256" key="2">
    <source>
        <dbReference type="ARBA" id="ARBA00022692"/>
    </source>
</evidence>
<gene>
    <name evidence="6" type="ORF">LX77_00278</name>
</gene>
<comment type="caution">
    <text evidence="6">The sequence shown here is derived from an EMBL/GenBank/DDBJ whole genome shotgun (WGS) entry which is preliminary data.</text>
</comment>
<evidence type="ECO:0008006" key="8">
    <source>
        <dbReference type="Google" id="ProtNLM"/>
    </source>
</evidence>
<keyword evidence="3 5" id="KW-1133">Transmembrane helix</keyword>
<keyword evidence="2 5" id="KW-0812">Transmembrane</keyword>
<reference evidence="6 7" key="1">
    <citation type="submission" date="2018-06" db="EMBL/GenBank/DDBJ databases">
        <title>Genomic Encyclopedia of Archaeal and Bacterial Type Strains, Phase II (KMG-II): from individual species to whole genera.</title>
        <authorList>
            <person name="Goeker M."/>
        </authorList>
    </citation>
    <scope>NUCLEOTIDE SEQUENCE [LARGE SCALE GENOMIC DNA]</scope>
    <source>
        <strain evidence="6 7">DSM 12408</strain>
    </source>
</reference>
<keyword evidence="7" id="KW-1185">Reference proteome</keyword>
<evidence type="ECO:0000256" key="1">
    <source>
        <dbReference type="ARBA" id="ARBA00004141"/>
    </source>
</evidence>
<proteinExistence type="predicted"/>
<evidence type="ECO:0000313" key="7">
    <source>
        <dbReference type="Proteomes" id="UP000248987"/>
    </source>
</evidence>
<sequence length="534" mass="60210">MSKTSTSYYKRKKYRALYKLESGLEIPMFLLSLGWLYLLIIDLVRGLGAIERTIFYIIWGVFILEYLLKLYLAASKWSYIKQNWITLVALIIPAFRVFRLLNAIRILRSASFISSTNVVRSLTSGRRFLTALKKAKGPQPEPEMNIGILIEYSRKEIKEDLRLFAEQLISDVQTPLQDATGIPWSFDITDPSQLATDKARRPSDFLDDTSLRMAEGPYDMMLVITDVALATVKNRVDAGFLSSVARIAMISTRKLVTTGRKQPMLSLNDASVRFNAAALLLHLVGDIVGLSHTNKGHSKVMSPYEFLSDRKAVPIFTQAEKDQLQKEKQQLPERELRGGSGLESFMFHLLMAFRHPKQLLRPLLRNKAILLPLSLPKLVTAAVSPSFILLFTAEIWDVGINMPNSVAILFAIMSIMGASFYLVTIQSLFLPRKEKRILTEHLAVANTTIYLSIFLACIGLYLMVGLLMLFMELYVFPSDLIQTWPTLNKQAVNLTDLIRLASFISTVGVTTGALAGGFESRAVIRELSLFRRLK</sequence>
<comment type="subcellular location">
    <subcellularLocation>
        <location evidence="1">Membrane</location>
        <topology evidence="1">Multi-pass membrane protein</topology>
    </subcellularLocation>
</comment>
<evidence type="ECO:0000256" key="4">
    <source>
        <dbReference type="ARBA" id="ARBA00023136"/>
    </source>
</evidence>
<dbReference type="InterPro" id="IPR027359">
    <property type="entry name" value="Volt_channel_dom_sf"/>
</dbReference>
<dbReference type="EMBL" id="QLLQ01000001">
    <property type="protein sequence ID" value="RAJ27704.1"/>
    <property type="molecule type" value="Genomic_DNA"/>
</dbReference>
<feature type="transmembrane region" description="Helical" evidence="5">
    <location>
        <begin position="20"/>
        <end position="41"/>
    </location>
</feature>
<name>A0A327SIF6_9FLAO</name>
<dbReference type="SUPFAM" id="SSF81324">
    <property type="entry name" value="Voltage-gated potassium channels"/>
    <property type="match status" value="1"/>
</dbReference>
<feature type="transmembrane region" description="Helical" evidence="5">
    <location>
        <begin position="405"/>
        <end position="429"/>
    </location>
</feature>
<evidence type="ECO:0000313" key="6">
    <source>
        <dbReference type="EMBL" id="RAJ27704.1"/>
    </source>
</evidence>
<dbReference type="Gene3D" id="1.20.120.350">
    <property type="entry name" value="Voltage-gated potassium channels. Chain C"/>
    <property type="match status" value="1"/>
</dbReference>
<evidence type="ECO:0000256" key="3">
    <source>
        <dbReference type="ARBA" id="ARBA00022989"/>
    </source>
</evidence>
<dbReference type="Proteomes" id="UP000248987">
    <property type="component" value="Unassembled WGS sequence"/>
</dbReference>
<dbReference type="GO" id="GO:0016020">
    <property type="term" value="C:membrane"/>
    <property type="evidence" value="ECO:0007669"/>
    <property type="project" value="UniProtKB-SubCell"/>
</dbReference>
<feature type="transmembrane region" description="Helical" evidence="5">
    <location>
        <begin position="497"/>
        <end position="518"/>
    </location>
</feature>
<organism evidence="6 7">
    <name type="scientific">Gelidibacter algens</name>
    <dbReference type="NCBI Taxonomy" id="49280"/>
    <lineage>
        <taxon>Bacteria</taxon>
        <taxon>Pseudomonadati</taxon>
        <taxon>Bacteroidota</taxon>
        <taxon>Flavobacteriia</taxon>
        <taxon>Flavobacteriales</taxon>
        <taxon>Flavobacteriaceae</taxon>
        <taxon>Gelidibacter</taxon>
    </lineage>
</organism>
<evidence type="ECO:0000256" key="5">
    <source>
        <dbReference type="SAM" id="Phobius"/>
    </source>
</evidence>
<feature type="transmembrane region" description="Helical" evidence="5">
    <location>
        <begin position="374"/>
        <end position="393"/>
    </location>
</feature>
<feature type="transmembrane region" description="Helical" evidence="5">
    <location>
        <begin position="84"/>
        <end position="101"/>
    </location>
</feature>
<feature type="transmembrane region" description="Helical" evidence="5">
    <location>
        <begin position="53"/>
        <end position="72"/>
    </location>
</feature>
<dbReference type="AlphaFoldDB" id="A0A327SIF6"/>
<protein>
    <recommendedName>
        <fullName evidence="8">Ion transport protein</fullName>
    </recommendedName>
</protein>
<feature type="transmembrane region" description="Helical" evidence="5">
    <location>
        <begin position="449"/>
        <end position="477"/>
    </location>
</feature>